<evidence type="ECO:0000259" key="10">
    <source>
        <dbReference type="PROSITE" id="PS51192"/>
    </source>
</evidence>
<dbReference type="GO" id="GO:0005524">
    <property type="term" value="F:ATP binding"/>
    <property type="evidence" value="ECO:0007669"/>
    <property type="project" value="InterPro"/>
</dbReference>
<accession>A0A9P4JDD1</accession>
<keyword evidence="2" id="KW-0547">Nucleotide-binding</keyword>
<dbReference type="InterPro" id="IPR049730">
    <property type="entry name" value="SNF2/RAD54-like_C"/>
</dbReference>
<dbReference type="SUPFAM" id="SSF57850">
    <property type="entry name" value="RING/U-box"/>
    <property type="match status" value="1"/>
</dbReference>
<comment type="caution">
    <text evidence="11">The sequence shown here is derived from an EMBL/GenBank/DDBJ whole genome shotgun (WGS) entry which is preliminary data.</text>
</comment>
<evidence type="ECO:0000256" key="6">
    <source>
        <dbReference type="ARBA" id="ARBA00022840"/>
    </source>
</evidence>
<dbReference type="InterPro" id="IPR059033">
    <property type="entry name" value="C144_05_dom"/>
</dbReference>
<dbReference type="PANTHER" id="PTHR45865:SF1">
    <property type="entry name" value="E3 UBIQUITIN-PROTEIN LIGASE SHPRH"/>
    <property type="match status" value="1"/>
</dbReference>
<dbReference type="Pfam" id="PF26021">
    <property type="entry name" value="Ferritin_C144_05"/>
    <property type="match status" value="1"/>
</dbReference>
<dbReference type="Pfam" id="PF00271">
    <property type="entry name" value="Helicase_C"/>
    <property type="match status" value="1"/>
</dbReference>
<feature type="region of interest" description="Disordered" evidence="8">
    <location>
        <begin position="1421"/>
        <end position="1451"/>
    </location>
</feature>
<feature type="compositionally biased region" description="Low complexity" evidence="8">
    <location>
        <begin position="1428"/>
        <end position="1437"/>
    </location>
</feature>
<keyword evidence="6" id="KW-0067">ATP-binding</keyword>
<evidence type="ECO:0000259" key="9">
    <source>
        <dbReference type="PROSITE" id="PS50089"/>
    </source>
</evidence>
<keyword evidence="1" id="KW-0479">Metal-binding</keyword>
<dbReference type="GO" id="GO:0005634">
    <property type="term" value="C:nucleus"/>
    <property type="evidence" value="ECO:0007669"/>
    <property type="project" value="TreeGrafter"/>
</dbReference>
<gene>
    <name evidence="11" type="ORF">K461DRAFT_272867</name>
</gene>
<dbReference type="PROSITE" id="PS50089">
    <property type="entry name" value="ZF_RING_2"/>
    <property type="match status" value="1"/>
</dbReference>
<dbReference type="GO" id="GO:0008270">
    <property type="term" value="F:zinc ion binding"/>
    <property type="evidence" value="ECO:0007669"/>
    <property type="project" value="UniProtKB-KW"/>
</dbReference>
<organism evidence="11 12">
    <name type="scientific">Myriangium duriaei CBS 260.36</name>
    <dbReference type="NCBI Taxonomy" id="1168546"/>
    <lineage>
        <taxon>Eukaryota</taxon>
        <taxon>Fungi</taxon>
        <taxon>Dikarya</taxon>
        <taxon>Ascomycota</taxon>
        <taxon>Pezizomycotina</taxon>
        <taxon>Dothideomycetes</taxon>
        <taxon>Dothideomycetidae</taxon>
        <taxon>Myriangiales</taxon>
        <taxon>Myriangiaceae</taxon>
        <taxon>Myriangium</taxon>
    </lineage>
</organism>
<dbReference type="Gene3D" id="3.30.40.10">
    <property type="entry name" value="Zinc/RING finger domain, C3HC4 (zinc finger)"/>
    <property type="match status" value="1"/>
</dbReference>
<dbReference type="InterPro" id="IPR001841">
    <property type="entry name" value="Znf_RING"/>
</dbReference>
<evidence type="ECO:0000256" key="3">
    <source>
        <dbReference type="ARBA" id="ARBA00022771"/>
    </source>
</evidence>
<dbReference type="CDD" id="cd18793">
    <property type="entry name" value="SF2_C_SNF"/>
    <property type="match status" value="1"/>
</dbReference>
<dbReference type="PANTHER" id="PTHR45865">
    <property type="entry name" value="E3 UBIQUITIN-PROTEIN LIGASE SHPRH FAMILY MEMBER"/>
    <property type="match status" value="1"/>
</dbReference>
<name>A0A9P4JDD1_9PEZI</name>
<evidence type="ECO:0000313" key="12">
    <source>
        <dbReference type="Proteomes" id="UP000799439"/>
    </source>
</evidence>
<evidence type="ECO:0000256" key="4">
    <source>
        <dbReference type="ARBA" id="ARBA00022801"/>
    </source>
</evidence>
<dbReference type="InterPro" id="IPR038718">
    <property type="entry name" value="SNF2-like_sf"/>
</dbReference>
<dbReference type="EMBL" id="ML996081">
    <property type="protein sequence ID" value="KAF2156784.1"/>
    <property type="molecule type" value="Genomic_DNA"/>
</dbReference>
<feature type="compositionally biased region" description="Acidic residues" evidence="8">
    <location>
        <begin position="768"/>
        <end position="780"/>
    </location>
</feature>
<dbReference type="SMART" id="SM00184">
    <property type="entry name" value="RING"/>
    <property type="match status" value="1"/>
</dbReference>
<evidence type="ECO:0000256" key="8">
    <source>
        <dbReference type="SAM" id="MobiDB-lite"/>
    </source>
</evidence>
<evidence type="ECO:0000256" key="2">
    <source>
        <dbReference type="ARBA" id="ARBA00022741"/>
    </source>
</evidence>
<dbReference type="InterPro" id="IPR013083">
    <property type="entry name" value="Znf_RING/FYVE/PHD"/>
</dbReference>
<feature type="region of interest" description="Disordered" evidence="8">
    <location>
        <begin position="1218"/>
        <end position="1253"/>
    </location>
</feature>
<dbReference type="GO" id="GO:0016787">
    <property type="term" value="F:hydrolase activity"/>
    <property type="evidence" value="ECO:0007669"/>
    <property type="project" value="UniProtKB-KW"/>
</dbReference>
<dbReference type="Pfam" id="PF00176">
    <property type="entry name" value="SNF2-rel_dom"/>
    <property type="match status" value="1"/>
</dbReference>
<dbReference type="GO" id="GO:0000209">
    <property type="term" value="P:protein polyubiquitination"/>
    <property type="evidence" value="ECO:0007669"/>
    <property type="project" value="TreeGrafter"/>
</dbReference>
<evidence type="ECO:0000256" key="7">
    <source>
        <dbReference type="PROSITE-ProRule" id="PRU00175"/>
    </source>
</evidence>
<sequence length="1548" mass="174428">MGRAQRRRIAGHEASLSPSVPMPVHTWSSIVEQTELIHGKQSTISFGLDGFFSWLGQLPEAVRPSVVDANQELPRKRIKLEHELGNAASGQEPSDIPIARMNLHLEPPSPETLPVKQDERSDRPSKIAISLISVRDNKDGTAILELAPFDPKSKKPRLHVSISHQENDSIVRDLDFIARIHRRTRMNSKACEASATVLVRQDHSTRPDNDRYSIECAIWWTDGGSGITGAGGKDTLELSILDRFCALSALTDDCSKHCSAQDFYDSVHVPSATTIVPDNVFKDGLTTELYPFQRRAVHWMLQREGTLQASGDGEIPAQEHLPSISYKATKDVDGNEIFISALEATLISSAKFQRRPGIKGGILAEEMGLGKTCEMLSLICLNKRRPDANDPLVASSGLIPTRATLIATPITILQQWKDEIERHAPHLSCTHYQGRQALNKAKQQEDDAVKSFVHADIVLTTYKVLADEIHFAVDPPDRSMRRRKETPPPRKRSPLVQMHWWRTVLDEAQMVESGVSNAALTATLIPRHLSWAVSGTPVKKDVQDLRGLLIFLRFEPFASSNEIWRRLVNHYGSHFQSEFKRLFSIIALRHTKDKIRGELKLPPQRRIVVNIPFTAVEEQNYTSLFEEMAYDCGLTIDGSPLTDDWDPNSKGVIERMRGWLVRLRQTCLHPQVGRRNQRALGRSGDTLRTVEEVLAVMIEQNEGLIRTEIRMSITTLVLQGHILANAKGLIDRAERSLELYKAALADSESFVGIARDDLRKAGGKEIDDVSDNGIDDDEENSEHAKRGRLRNNLRNALELQHMCEFFVGTAYFQVKSFTEGIKEGDDRWRELEEQETLHYDNAKLVRKEILRETAGKAERTMRDVEANEKERIDVVLPSMLDLGFGGGIESQRVLEKADHLSNILQQQTKLLAKWRSHLAGLLLKRLVDVDDEETTGEEYETSTKQQDEMYIYFDAYRAVIADRSTCITGQINTLVNHEMDQLVRESKRADFEDEQEGREPPETRELLRQLLAERKTLKQKDDGLISIRGLLHEARSLESSLQWLEGRSARSQSEIHLVRRFMQHLQTLNDGYNKLQPQFVKDQELFKAAMNQRLEFYRQLQQISDAVAPYKEELDDEFDQIAFDGAATRHEQHEKQRATLQSKQRFLVHLRDQSNNDDERICVICQSTFEQGVLTVCGHQFCKECINLWWRQHQTCPVCKRRLRSADFHNITYKPQDLSAHEEVPASSSDTDSPDSKSDQTSEPASDESGSSMKVYNSMSASDFLALKSVDLPVSRSFGTKIDTISRHLLHIRRSDPGSKTLIFSQYRDFLVVLSSALTTFGISHVPITQKDSITRFREDASIEAFLLDAKSDSSGLNLVNATNVMLCEPLVNPAIELQAIARVHRIGQTRPTSVFMYLVKDTVEQGVYEVSVARRMQLLHRSQKDPGSSGASGSNSRALTPMPGGNTSGMEIDRAERLEMQAGGLERLMEKKGGEMVRSEDLWTCLFSGAPRTRHMGPGDSAVVHEGLTRNIHDVLARGGDGANSALRSELGRFARAEAADARQAQQ</sequence>
<dbReference type="SUPFAM" id="SSF52540">
    <property type="entry name" value="P-loop containing nucleoside triphosphate hydrolases"/>
    <property type="match status" value="2"/>
</dbReference>
<feature type="domain" description="Helicase ATP-binding" evidence="10">
    <location>
        <begin position="352"/>
        <end position="542"/>
    </location>
</feature>
<evidence type="ECO:0008006" key="13">
    <source>
        <dbReference type="Google" id="ProtNLM"/>
    </source>
</evidence>
<dbReference type="Proteomes" id="UP000799439">
    <property type="component" value="Unassembled WGS sequence"/>
</dbReference>
<dbReference type="PROSITE" id="PS51192">
    <property type="entry name" value="HELICASE_ATP_BIND_1"/>
    <property type="match status" value="1"/>
</dbReference>
<evidence type="ECO:0000313" key="11">
    <source>
        <dbReference type="EMBL" id="KAF2156784.1"/>
    </source>
</evidence>
<keyword evidence="3 7" id="KW-0863">Zinc-finger</keyword>
<dbReference type="PROSITE" id="PS00518">
    <property type="entry name" value="ZF_RING_1"/>
    <property type="match status" value="1"/>
</dbReference>
<dbReference type="InterPro" id="IPR017907">
    <property type="entry name" value="Znf_RING_CS"/>
</dbReference>
<dbReference type="InterPro" id="IPR000330">
    <property type="entry name" value="SNF2_N"/>
</dbReference>
<feature type="domain" description="RING-type" evidence="9">
    <location>
        <begin position="1162"/>
        <end position="1200"/>
    </location>
</feature>
<evidence type="ECO:0000256" key="5">
    <source>
        <dbReference type="ARBA" id="ARBA00022833"/>
    </source>
</evidence>
<dbReference type="SMART" id="SM00487">
    <property type="entry name" value="DEXDc"/>
    <property type="match status" value="1"/>
</dbReference>
<feature type="region of interest" description="Disordered" evidence="8">
    <location>
        <begin position="765"/>
        <end position="785"/>
    </location>
</feature>
<keyword evidence="4" id="KW-0378">Hydrolase</keyword>
<dbReference type="InterPro" id="IPR027417">
    <property type="entry name" value="P-loop_NTPase"/>
</dbReference>
<dbReference type="Gene3D" id="3.40.50.300">
    <property type="entry name" value="P-loop containing nucleotide triphosphate hydrolases"/>
    <property type="match status" value="1"/>
</dbReference>
<dbReference type="InterPro" id="IPR014001">
    <property type="entry name" value="Helicase_ATP-bd"/>
</dbReference>
<dbReference type="GO" id="GO:0061630">
    <property type="term" value="F:ubiquitin protein ligase activity"/>
    <property type="evidence" value="ECO:0007669"/>
    <property type="project" value="TreeGrafter"/>
</dbReference>
<dbReference type="Pfam" id="PF13920">
    <property type="entry name" value="zf-C3HC4_3"/>
    <property type="match status" value="1"/>
</dbReference>
<dbReference type="Gene3D" id="3.40.50.10810">
    <property type="entry name" value="Tandem AAA-ATPase domain"/>
    <property type="match status" value="1"/>
</dbReference>
<evidence type="ECO:0000256" key="1">
    <source>
        <dbReference type="ARBA" id="ARBA00022723"/>
    </source>
</evidence>
<dbReference type="CDD" id="cd18070">
    <property type="entry name" value="DEXQc_SHPRH"/>
    <property type="match status" value="1"/>
</dbReference>
<reference evidence="11" key="1">
    <citation type="journal article" date="2020" name="Stud. Mycol.">
        <title>101 Dothideomycetes genomes: a test case for predicting lifestyles and emergence of pathogens.</title>
        <authorList>
            <person name="Haridas S."/>
            <person name="Albert R."/>
            <person name="Binder M."/>
            <person name="Bloem J."/>
            <person name="Labutti K."/>
            <person name="Salamov A."/>
            <person name="Andreopoulos B."/>
            <person name="Baker S."/>
            <person name="Barry K."/>
            <person name="Bills G."/>
            <person name="Bluhm B."/>
            <person name="Cannon C."/>
            <person name="Castanera R."/>
            <person name="Culley D."/>
            <person name="Daum C."/>
            <person name="Ezra D."/>
            <person name="Gonzalez J."/>
            <person name="Henrissat B."/>
            <person name="Kuo A."/>
            <person name="Liang C."/>
            <person name="Lipzen A."/>
            <person name="Lutzoni F."/>
            <person name="Magnuson J."/>
            <person name="Mondo S."/>
            <person name="Nolan M."/>
            <person name="Ohm R."/>
            <person name="Pangilinan J."/>
            <person name="Park H.-J."/>
            <person name="Ramirez L."/>
            <person name="Alfaro M."/>
            <person name="Sun H."/>
            <person name="Tritt A."/>
            <person name="Yoshinaga Y."/>
            <person name="Zwiers L.-H."/>
            <person name="Turgeon B."/>
            <person name="Goodwin S."/>
            <person name="Spatafora J."/>
            <person name="Crous P."/>
            <person name="Grigoriev I."/>
        </authorList>
    </citation>
    <scope>NUCLEOTIDE SEQUENCE</scope>
    <source>
        <strain evidence="11">CBS 260.36</strain>
    </source>
</reference>
<proteinExistence type="predicted"/>
<protein>
    <recommendedName>
        <fullName evidence="13">RING-type domain-containing protein</fullName>
    </recommendedName>
</protein>
<dbReference type="InterPro" id="IPR052583">
    <property type="entry name" value="ATP-helicase/E3_Ub-Ligase"/>
</dbReference>
<keyword evidence="5" id="KW-0862">Zinc</keyword>
<dbReference type="GO" id="GO:0006974">
    <property type="term" value="P:DNA damage response"/>
    <property type="evidence" value="ECO:0007669"/>
    <property type="project" value="TreeGrafter"/>
</dbReference>
<keyword evidence="12" id="KW-1185">Reference proteome</keyword>
<dbReference type="OrthoDB" id="5330228at2759"/>
<dbReference type="InterPro" id="IPR001650">
    <property type="entry name" value="Helicase_C-like"/>
</dbReference>